<keyword evidence="2" id="KW-1185">Reference proteome</keyword>
<proteinExistence type="predicted"/>
<evidence type="ECO:0000313" key="1">
    <source>
        <dbReference type="EMBL" id="GAA3809022.1"/>
    </source>
</evidence>
<evidence type="ECO:0000313" key="2">
    <source>
        <dbReference type="Proteomes" id="UP001501624"/>
    </source>
</evidence>
<dbReference type="Proteomes" id="UP001501624">
    <property type="component" value="Unassembled WGS sequence"/>
</dbReference>
<accession>A0ABP7I4U9</accession>
<protein>
    <recommendedName>
        <fullName evidence="3">Integrase</fullName>
    </recommendedName>
</protein>
<organism evidence="1 2">
    <name type="scientific">Amycolatopsis tucumanensis</name>
    <dbReference type="NCBI Taxonomy" id="401106"/>
    <lineage>
        <taxon>Bacteria</taxon>
        <taxon>Bacillati</taxon>
        <taxon>Actinomycetota</taxon>
        <taxon>Actinomycetes</taxon>
        <taxon>Pseudonocardiales</taxon>
        <taxon>Pseudonocardiaceae</taxon>
        <taxon>Amycolatopsis</taxon>
    </lineage>
</organism>
<dbReference type="EMBL" id="BAABCM010000003">
    <property type="protein sequence ID" value="GAA3809022.1"/>
    <property type="molecule type" value="Genomic_DNA"/>
</dbReference>
<sequence length="51" mass="5584">MSTWLNGGVEATRVAKWAGHSLSVLLRVYAKCLDGGEQAARDRVQRALEGR</sequence>
<reference evidence="2" key="1">
    <citation type="journal article" date="2019" name="Int. J. Syst. Evol. Microbiol.">
        <title>The Global Catalogue of Microorganisms (GCM) 10K type strain sequencing project: providing services to taxonomists for standard genome sequencing and annotation.</title>
        <authorList>
            <consortium name="The Broad Institute Genomics Platform"/>
            <consortium name="The Broad Institute Genome Sequencing Center for Infectious Disease"/>
            <person name="Wu L."/>
            <person name="Ma J."/>
        </authorList>
    </citation>
    <scope>NUCLEOTIDE SEQUENCE [LARGE SCALE GENOMIC DNA]</scope>
    <source>
        <strain evidence="2">JCM 17017</strain>
    </source>
</reference>
<name>A0ABP7I4U9_9PSEU</name>
<dbReference type="RefSeq" id="WP_237336174.1">
    <property type="nucleotide sequence ID" value="NZ_BAABCM010000003.1"/>
</dbReference>
<comment type="caution">
    <text evidence="1">The sequence shown here is derived from an EMBL/GenBank/DDBJ whole genome shotgun (WGS) entry which is preliminary data.</text>
</comment>
<evidence type="ECO:0008006" key="3">
    <source>
        <dbReference type="Google" id="ProtNLM"/>
    </source>
</evidence>
<gene>
    <name evidence="1" type="ORF">GCM10022380_28330</name>
</gene>